<protein>
    <recommendedName>
        <fullName evidence="6">Rho-GAP domain-containing protein</fullName>
    </recommendedName>
</protein>
<accession>A0A0Q9YY41</accession>
<dbReference type="RefSeq" id="WP_075065727.1">
    <property type="nucleotide sequence ID" value="NZ_LKAJ02000001.1"/>
</dbReference>
<dbReference type="InterPro" id="IPR008936">
    <property type="entry name" value="Rho_GTPase_activation_prot"/>
</dbReference>
<dbReference type="STRING" id="295108.HT99x_01102"/>
<dbReference type="EMBL" id="LKAJ01000003">
    <property type="protein sequence ID" value="KRG21908.1"/>
    <property type="molecule type" value="Genomic_DNA"/>
</dbReference>
<dbReference type="EMBL" id="LKAJ02000001">
    <property type="protein sequence ID" value="MCS5710400.1"/>
    <property type="molecule type" value="Genomic_DNA"/>
</dbReference>
<evidence type="ECO:0000313" key="4">
    <source>
        <dbReference type="EMBL" id="MCS5710400.1"/>
    </source>
</evidence>
<evidence type="ECO:0000313" key="5">
    <source>
        <dbReference type="Proteomes" id="UP000051497"/>
    </source>
</evidence>
<evidence type="ECO:0008006" key="6">
    <source>
        <dbReference type="Google" id="ProtNLM"/>
    </source>
</evidence>
<feature type="compositionally biased region" description="Basic and acidic residues" evidence="2">
    <location>
        <begin position="332"/>
        <end position="346"/>
    </location>
</feature>
<dbReference type="AlphaFoldDB" id="A0A0Q9YY41"/>
<reference evidence="4" key="3">
    <citation type="submission" date="2021-06" db="EMBL/GenBank/DDBJ databases">
        <title>Genomic Description and Analysis of Intracellular Bacteria, Candidatus Berkiella cookevillensis and Candidatus Berkiella aquae.</title>
        <authorList>
            <person name="Kidane D.T."/>
            <person name="Mehari Y.T."/>
            <person name="Rice F.C."/>
            <person name="Arivett B.A."/>
            <person name="Farone A.L."/>
            <person name="Berk S.G."/>
            <person name="Farone M.B."/>
        </authorList>
    </citation>
    <scope>NUCLEOTIDE SEQUENCE</scope>
    <source>
        <strain evidence="4">HT99</strain>
    </source>
</reference>
<dbReference type="SUPFAM" id="SSF48350">
    <property type="entry name" value="GTPase activation domain, GAP"/>
    <property type="match status" value="1"/>
</dbReference>
<organism evidence="3">
    <name type="scientific">Candidatus Berkiella aquae</name>
    <dbReference type="NCBI Taxonomy" id="295108"/>
    <lineage>
        <taxon>Bacteria</taxon>
        <taxon>Pseudomonadati</taxon>
        <taxon>Pseudomonadota</taxon>
        <taxon>Gammaproteobacteria</taxon>
        <taxon>Candidatus Berkiellales</taxon>
        <taxon>Candidatus Berkiellaceae</taxon>
        <taxon>Candidatus Berkiella</taxon>
    </lineage>
</organism>
<reference evidence="3" key="1">
    <citation type="submission" date="2015-09" db="EMBL/GenBank/DDBJ databases">
        <title>Draft Genome Sequences of Two Novel Amoeba-resistant Intranuclear Bacteria, Candidatus Berkiella cookevillensis and Candidatus Berkiella aquae.</title>
        <authorList>
            <person name="Mehari Y.T."/>
            <person name="Arivett B.A."/>
            <person name="Farone A.L."/>
            <person name="Gunderson J.H."/>
            <person name="Farone M.B."/>
        </authorList>
    </citation>
    <scope>NUCLEOTIDE SEQUENCE [LARGE SCALE GENOMIC DNA]</scope>
    <source>
        <strain evidence="3">HT99</strain>
    </source>
</reference>
<feature type="region of interest" description="Disordered" evidence="2">
    <location>
        <begin position="264"/>
        <end position="369"/>
    </location>
</feature>
<keyword evidence="5" id="KW-1185">Reference proteome</keyword>
<evidence type="ECO:0000256" key="1">
    <source>
        <dbReference type="SAM" id="Coils"/>
    </source>
</evidence>
<feature type="compositionally biased region" description="Low complexity" evidence="2">
    <location>
        <begin position="268"/>
        <end position="317"/>
    </location>
</feature>
<proteinExistence type="predicted"/>
<dbReference type="OrthoDB" id="5652643at2"/>
<gene>
    <name evidence="4" type="ORF">HT99x_003080</name>
    <name evidence="3" type="ORF">HT99x_01102</name>
</gene>
<evidence type="ECO:0000256" key="2">
    <source>
        <dbReference type="SAM" id="MobiDB-lite"/>
    </source>
</evidence>
<name>A0A0Q9YY41_9GAMM</name>
<reference evidence="4" key="2">
    <citation type="journal article" date="2016" name="Genome Announc.">
        <title>Draft Genome Sequences of Two Novel Amoeba-Resistant Intranuclear Bacteria, 'Candidatus Berkiella cookevillensis' and 'Candidatus Berkiella aquae'.</title>
        <authorList>
            <person name="Mehari Y.T."/>
            <person name="Arivett B.A."/>
            <person name="Farone A.L."/>
            <person name="Gunderson J.H."/>
            <person name="Farone M.B."/>
        </authorList>
    </citation>
    <scope>NUCLEOTIDE SEQUENCE</scope>
    <source>
        <strain evidence="4">HT99</strain>
    </source>
</reference>
<dbReference type="Gene3D" id="1.10.555.10">
    <property type="entry name" value="Rho GTPase activation protein"/>
    <property type="match status" value="1"/>
</dbReference>
<keyword evidence="1" id="KW-0175">Coiled coil</keyword>
<feature type="coiled-coil region" evidence="1">
    <location>
        <begin position="214"/>
        <end position="241"/>
    </location>
</feature>
<dbReference type="Proteomes" id="UP000051497">
    <property type="component" value="Unassembled WGS sequence"/>
</dbReference>
<sequence length="369" mass="40941">MKKGVTPSHKDVLKVFRVIANHFDENPELLQQDGVFRLSGRSGEIPKILKYIIKNGKLPKEGVPVNDLIGCLKKALERNVLLDFKDPHISNLKRALDNVDTIDPKSVHKAGLAISELILALTTARNKQDQIIAEILHTYIYLAHKASKEVNSNRMTPENLAVAAIGPLFYNNIMITNDPMELMSLTGKATPAAEDVIKSNHFTHRFGTNELQKQMEIERIVMQLEESLQNLVEQYENGQISQNVYDSMIKGISIDLQRRRDQISGLESPHSTSTTSTHSSGSSTPSPAASSSYSSSSYSSSSSLSSSSSPSSSPSQSRRGVHFSGLNVDTSPRTDRSHKYDTEKAPLSRTMSRNLDDNTDKKKQKRKHN</sequence>
<evidence type="ECO:0000313" key="3">
    <source>
        <dbReference type="EMBL" id="KRG21908.1"/>
    </source>
</evidence>
<comment type="caution">
    <text evidence="3">The sequence shown here is derived from an EMBL/GenBank/DDBJ whole genome shotgun (WGS) entry which is preliminary data.</text>
</comment>